<evidence type="ECO:0008006" key="7">
    <source>
        <dbReference type="Google" id="ProtNLM"/>
    </source>
</evidence>
<dbReference type="PROSITE" id="PS50914">
    <property type="entry name" value="BON"/>
    <property type="match status" value="1"/>
</dbReference>
<dbReference type="EMBL" id="MLAW01000027">
    <property type="protein sequence ID" value="OJJ24714.1"/>
    <property type="molecule type" value="Genomic_DNA"/>
</dbReference>
<dbReference type="AlphaFoldDB" id="A0A1L9QPX0"/>
<reference evidence="5" key="1">
    <citation type="submission" date="2016-10" db="EMBL/GenBank/DDBJ databases">
        <title>CRISPR-Cas defence system in Roseofilum reptotaenium: evidence of a bacteriophage-cyanobacterium arms race in the coral black band disease.</title>
        <authorList>
            <person name="Buerger P."/>
            <person name="Wood-Charlson E.M."/>
            <person name="Weynberg K.D."/>
            <person name="Willis B."/>
            <person name="Van Oppen M.J."/>
        </authorList>
    </citation>
    <scope>NUCLEOTIDE SEQUENCE [LARGE SCALE GENOMIC DNA]</scope>
    <source>
        <strain evidence="5">AO1-A</strain>
    </source>
</reference>
<feature type="transmembrane region" description="Helical" evidence="2">
    <location>
        <begin position="308"/>
        <end position="329"/>
    </location>
</feature>
<dbReference type="InterPro" id="IPR006665">
    <property type="entry name" value="OmpA-like"/>
</dbReference>
<name>A0A1L9QPX0_9CYAN</name>
<evidence type="ECO:0000259" key="3">
    <source>
        <dbReference type="PROSITE" id="PS50914"/>
    </source>
</evidence>
<sequence>MSELLGFDLTVSHEQSIRVLTPIIDKIIENRAQQDSEAMSGVLADLIPAAIAEEIRRSPREVAKALAPEVSLAIEEQIRIDRHAIAKALGPEMGPAIKEQIECEREAMVDALYPVIGNTIAKYMGDVIKSINQKVESTFTLKGIKRKIKARVQGVSEAELIFQESMPFTIRAILLIHKASGLVISEYQPSEANPLESDMLAGMLTAIRSFVNDCISSDEMASEVNEIEYDDCKIMLEVAGYSYLAVIIKGEPSKAFLQKIRETYAFLLQKFGDPISEFDGDPDTIPEQIPEHLEQLFAQSEKKQEDDFPWALIILILGAIGAISIPWIWTSHQWQKAHNLEVQTRQALLSSPELSVYAITPNVNRETIQLNGRVPNEYLRLKAGQIISEIIPDLTLDNDIVAVNLPPDLEAAATEVNRIVEILNQLDGVSITATYSQGNVTLSGTVVEIADLEKILDSLEGITGVSSVFSRIQLQASPLETKFYFESGSNKLHPADRAEGIPKIAQFLNQYPEFDLMIIGHSDKIGGWGENQKLSWQRAEAVKMALQQQGISAQRLKIQGTTEPPPGINSTDALALSRCVRFELFRPIKVGN</sequence>
<keyword evidence="2" id="KW-1133">Transmembrane helix</keyword>
<evidence type="ECO:0000256" key="1">
    <source>
        <dbReference type="PROSITE-ProRule" id="PRU00473"/>
    </source>
</evidence>
<accession>A0A1L9QPX0</accession>
<keyword evidence="6" id="KW-1185">Reference proteome</keyword>
<dbReference type="Pfam" id="PF00691">
    <property type="entry name" value="OmpA"/>
    <property type="match status" value="1"/>
</dbReference>
<evidence type="ECO:0000313" key="5">
    <source>
        <dbReference type="EMBL" id="OJJ24714.1"/>
    </source>
</evidence>
<feature type="domain" description="OmpA-like" evidence="4">
    <location>
        <begin position="472"/>
        <end position="592"/>
    </location>
</feature>
<dbReference type="PANTHER" id="PTHR30329">
    <property type="entry name" value="STATOR ELEMENT OF FLAGELLAR MOTOR COMPLEX"/>
    <property type="match status" value="1"/>
</dbReference>
<keyword evidence="2" id="KW-0812">Transmembrane</keyword>
<organism evidence="5 6">
    <name type="scientific">Roseofilum reptotaenium AO1-A</name>
    <dbReference type="NCBI Taxonomy" id="1925591"/>
    <lineage>
        <taxon>Bacteria</taxon>
        <taxon>Bacillati</taxon>
        <taxon>Cyanobacteriota</taxon>
        <taxon>Cyanophyceae</taxon>
        <taxon>Desertifilales</taxon>
        <taxon>Desertifilaceae</taxon>
        <taxon>Roseofilum</taxon>
    </lineage>
</organism>
<dbReference type="PANTHER" id="PTHR30329:SF21">
    <property type="entry name" value="LIPOPROTEIN YIAD-RELATED"/>
    <property type="match status" value="1"/>
</dbReference>
<evidence type="ECO:0000259" key="4">
    <source>
        <dbReference type="PROSITE" id="PS51123"/>
    </source>
</evidence>
<gene>
    <name evidence="5" type="ORF">BI308_15495</name>
</gene>
<proteinExistence type="predicted"/>
<dbReference type="InterPro" id="IPR050330">
    <property type="entry name" value="Bact_OuterMem_StrucFunc"/>
</dbReference>
<dbReference type="STRING" id="1925591.BI308_15495"/>
<dbReference type="InterPro" id="IPR007055">
    <property type="entry name" value="BON_dom"/>
</dbReference>
<dbReference type="GO" id="GO:0016020">
    <property type="term" value="C:membrane"/>
    <property type="evidence" value="ECO:0007669"/>
    <property type="project" value="UniProtKB-UniRule"/>
</dbReference>
<dbReference type="Gene3D" id="3.30.1330.60">
    <property type="entry name" value="OmpA-like domain"/>
    <property type="match status" value="1"/>
</dbReference>
<dbReference type="InterPro" id="IPR036737">
    <property type="entry name" value="OmpA-like_sf"/>
</dbReference>
<dbReference type="SUPFAM" id="SSF103088">
    <property type="entry name" value="OmpA-like"/>
    <property type="match status" value="1"/>
</dbReference>
<dbReference type="Pfam" id="PF04972">
    <property type="entry name" value="BON"/>
    <property type="match status" value="2"/>
</dbReference>
<dbReference type="CDD" id="cd07185">
    <property type="entry name" value="OmpA_C-like"/>
    <property type="match status" value="1"/>
</dbReference>
<dbReference type="Proteomes" id="UP000183940">
    <property type="component" value="Unassembled WGS sequence"/>
</dbReference>
<dbReference type="PROSITE" id="PS51123">
    <property type="entry name" value="OMPA_2"/>
    <property type="match status" value="1"/>
</dbReference>
<protein>
    <recommendedName>
        <fullName evidence="7">Flagellar motor protein MotB</fullName>
    </recommendedName>
</protein>
<dbReference type="Gene3D" id="3.40.1520.20">
    <property type="match status" value="1"/>
</dbReference>
<evidence type="ECO:0000256" key="2">
    <source>
        <dbReference type="SAM" id="Phobius"/>
    </source>
</evidence>
<feature type="domain" description="BON" evidence="3">
    <location>
        <begin position="408"/>
        <end position="476"/>
    </location>
</feature>
<evidence type="ECO:0000313" key="6">
    <source>
        <dbReference type="Proteomes" id="UP000183940"/>
    </source>
</evidence>
<keyword evidence="1 2" id="KW-0472">Membrane</keyword>
<comment type="caution">
    <text evidence="5">The sequence shown here is derived from an EMBL/GenBank/DDBJ whole genome shotgun (WGS) entry which is preliminary data.</text>
</comment>